<dbReference type="EMBL" id="LN719725">
    <property type="protein sequence ID" value="CEP08554.1"/>
    <property type="molecule type" value="Genomic_DNA"/>
</dbReference>
<dbReference type="OrthoDB" id="2296739at2759"/>
<gene>
    <name evidence="2" type="primary">PARPA_01890.1 scaffold 1811</name>
</gene>
<proteinExistence type="predicted"/>
<evidence type="ECO:0000313" key="3">
    <source>
        <dbReference type="Proteomes" id="UP000054107"/>
    </source>
</evidence>
<evidence type="ECO:0000313" key="2">
    <source>
        <dbReference type="EMBL" id="CEP08554.1"/>
    </source>
</evidence>
<accession>A0A0B7N090</accession>
<feature type="region of interest" description="Disordered" evidence="1">
    <location>
        <begin position="29"/>
        <end position="48"/>
    </location>
</feature>
<dbReference type="Proteomes" id="UP000054107">
    <property type="component" value="Unassembled WGS sequence"/>
</dbReference>
<reference evidence="2 3" key="1">
    <citation type="submission" date="2014-09" db="EMBL/GenBank/DDBJ databases">
        <authorList>
            <person name="Ellenberger Sabrina"/>
        </authorList>
    </citation>
    <scope>NUCLEOTIDE SEQUENCE [LARGE SCALE GENOMIC DNA]</scope>
    <source>
        <strain evidence="2 3">CBS 412.66</strain>
    </source>
</reference>
<name>A0A0B7N090_9FUNG</name>
<protein>
    <submittedName>
        <fullName evidence="2">Uncharacterized protein</fullName>
    </submittedName>
</protein>
<organism evidence="2 3">
    <name type="scientific">Parasitella parasitica</name>
    <dbReference type="NCBI Taxonomy" id="35722"/>
    <lineage>
        <taxon>Eukaryota</taxon>
        <taxon>Fungi</taxon>
        <taxon>Fungi incertae sedis</taxon>
        <taxon>Mucoromycota</taxon>
        <taxon>Mucoromycotina</taxon>
        <taxon>Mucoromycetes</taxon>
        <taxon>Mucorales</taxon>
        <taxon>Mucorineae</taxon>
        <taxon>Mucoraceae</taxon>
        <taxon>Parasitella</taxon>
    </lineage>
</organism>
<dbReference type="AlphaFoldDB" id="A0A0B7N090"/>
<keyword evidence="3" id="KW-1185">Reference proteome</keyword>
<evidence type="ECO:0000256" key="1">
    <source>
        <dbReference type="SAM" id="MobiDB-lite"/>
    </source>
</evidence>
<sequence length="108" mass="12638">MEERGHRREAMNLQRWTDDRWVVSHDSFERRYGEKSTPPPAVFREGPEGEDKYTLMDEIKVRAPEVTARRICVNRPGLGQLRRVLKTRASGKRLGSKKLLAGFWRICL</sequence>